<dbReference type="InterPro" id="IPR032708">
    <property type="entry name" value="McjB_C"/>
</dbReference>
<gene>
    <name evidence="2" type="ORF">SAMN06297144_0092</name>
</gene>
<dbReference type="RefSeq" id="WP_179640776.1">
    <property type="nucleotide sequence ID" value="NZ_OBMI01000001.1"/>
</dbReference>
<protein>
    <submittedName>
        <fullName evidence="2">Transglutaminase-like superfamily protein</fullName>
    </submittedName>
</protein>
<dbReference type="InterPro" id="IPR053521">
    <property type="entry name" value="McjB-like"/>
</dbReference>
<dbReference type="AlphaFoldDB" id="A0A285Q9S5"/>
<evidence type="ECO:0000313" key="2">
    <source>
        <dbReference type="EMBL" id="SOB78586.1"/>
    </source>
</evidence>
<name>A0A285Q9S5_9SPHN</name>
<dbReference type="EMBL" id="OBMI01000001">
    <property type="protein sequence ID" value="SOB78586.1"/>
    <property type="molecule type" value="Genomic_DNA"/>
</dbReference>
<evidence type="ECO:0000313" key="3">
    <source>
        <dbReference type="Proteomes" id="UP000219494"/>
    </source>
</evidence>
<sequence length="147" mass="16089">MRRSVLDRWRARSGAERRAVAEAFATLIWASALVRFRPFRRLAAVAQRRPAAHEQGDAAATVALVRWAVAAAARRARFRAVCIEQGVAAQAMLRRRGIATTLHYGVAREGEALAAHVWVTWRGEDVVGGAQAADFHEVAQLGPARGR</sequence>
<accession>A0A285Q9S5</accession>
<organism evidence="2 3">
    <name type="scientific">Sphingomonas guangdongensis</name>
    <dbReference type="NCBI Taxonomy" id="1141890"/>
    <lineage>
        <taxon>Bacteria</taxon>
        <taxon>Pseudomonadati</taxon>
        <taxon>Pseudomonadota</taxon>
        <taxon>Alphaproteobacteria</taxon>
        <taxon>Sphingomonadales</taxon>
        <taxon>Sphingomonadaceae</taxon>
        <taxon>Sphingomonas</taxon>
    </lineage>
</organism>
<dbReference type="Pfam" id="PF13471">
    <property type="entry name" value="Transglut_core3"/>
    <property type="match status" value="1"/>
</dbReference>
<evidence type="ECO:0000259" key="1">
    <source>
        <dbReference type="Pfam" id="PF13471"/>
    </source>
</evidence>
<keyword evidence="3" id="KW-1185">Reference proteome</keyword>
<feature type="domain" description="Microcin J25-processing protein McjB C-terminal" evidence="1">
    <location>
        <begin position="31"/>
        <end position="138"/>
    </location>
</feature>
<dbReference type="Proteomes" id="UP000219494">
    <property type="component" value="Unassembled WGS sequence"/>
</dbReference>
<reference evidence="2 3" key="1">
    <citation type="submission" date="2017-07" db="EMBL/GenBank/DDBJ databases">
        <authorList>
            <person name="Sun Z.S."/>
            <person name="Albrecht U."/>
            <person name="Echele G."/>
            <person name="Lee C.C."/>
        </authorList>
    </citation>
    <scope>NUCLEOTIDE SEQUENCE [LARGE SCALE GENOMIC DNA]</scope>
    <source>
        <strain evidence="2 3">CGMCC 1.12672</strain>
    </source>
</reference>
<proteinExistence type="predicted"/>
<dbReference type="NCBIfam" id="NF033537">
    <property type="entry name" value="lasso_biosyn_B2"/>
    <property type="match status" value="1"/>
</dbReference>